<dbReference type="PANTHER" id="PTHR31623">
    <property type="entry name" value="F21J9.9"/>
    <property type="match status" value="1"/>
</dbReference>
<evidence type="ECO:0000256" key="3">
    <source>
        <dbReference type="ARBA" id="ARBA00023315"/>
    </source>
</evidence>
<keyword evidence="2" id="KW-0808">Transferase</keyword>
<keyword evidence="5" id="KW-1185">Reference proteome</keyword>
<comment type="caution">
    <text evidence="4">The sequence shown here is derived from an EMBL/GenBank/DDBJ whole genome shotgun (WGS) entry which is preliminary data.</text>
</comment>
<dbReference type="Pfam" id="PF02458">
    <property type="entry name" value="Transferase"/>
    <property type="match status" value="1"/>
</dbReference>
<dbReference type="AlphaFoldDB" id="A0AAD3T6Y7"/>
<proteinExistence type="inferred from homology"/>
<dbReference type="Proteomes" id="UP001279734">
    <property type="component" value="Unassembled WGS sequence"/>
</dbReference>
<dbReference type="GO" id="GO:0016746">
    <property type="term" value="F:acyltransferase activity"/>
    <property type="evidence" value="ECO:0007669"/>
    <property type="project" value="UniProtKB-KW"/>
</dbReference>
<evidence type="ECO:0000313" key="4">
    <source>
        <dbReference type="EMBL" id="GMH23889.1"/>
    </source>
</evidence>
<dbReference type="InterPro" id="IPR023213">
    <property type="entry name" value="CAT-like_dom_sf"/>
</dbReference>
<protein>
    <submittedName>
        <fullName evidence="4">Uncharacterized protein</fullName>
    </submittedName>
</protein>
<sequence length="444" mass="49590">MINLELEVVSKEQIKPSSSTPNDLRCFKICLLDQLMPVFYIPIILFYPIRDGIQMLPKLKDALSKTLTKFYPLAGRIKNNVVIDCNDEGISFIEARVNCVVLDFLKDPTFELQSHLIPSMTLHTDQVTEMVQVQVTIFHCGGIAIGACFCHRIMDAASISCFLNNWAAITSSRYDQVICPDLTIASSLFPPNDHISHISLDKLMPAYASPCISKTFVFDGSAISNLKAKTMSKGIPSPTRIEVVSAFIWKQAMASLNKSSSILGQGIRRPSMLGFPVNIRTRMTPPIPRGCIGNLIVHMVACCKLAEEEEELHKLVGIVHETISQVDGDIAKRINSLEAFHVVDEFLREFSSGKRNTYFFSSWCKIGMTEVDFGWGKPLWIGLLGWRPISEQRNCITLIDTTDGNGIEAQIILNEHEMAILEHDEEFLAFATPVIGISSYQRVT</sequence>
<dbReference type="PANTHER" id="PTHR31623:SF110">
    <property type="entry name" value="VINORINE SYNTHASE-LIKE"/>
    <property type="match status" value="1"/>
</dbReference>
<organism evidence="4 5">
    <name type="scientific">Nepenthes gracilis</name>
    <name type="common">Slender pitcher plant</name>
    <dbReference type="NCBI Taxonomy" id="150966"/>
    <lineage>
        <taxon>Eukaryota</taxon>
        <taxon>Viridiplantae</taxon>
        <taxon>Streptophyta</taxon>
        <taxon>Embryophyta</taxon>
        <taxon>Tracheophyta</taxon>
        <taxon>Spermatophyta</taxon>
        <taxon>Magnoliopsida</taxon>
        <taxon>eudicotyledons</taxon>
        <taxon>Gunneridae</taxon>
        <taxon>Pentapetalae</taxon>
        <taxon>Caryophyllales</taxon>
        <taxon>Nepenthaceae</taxon>
        <taxon>Nepenthes</taxon>
    </lineage>
</organism>
<evidence type="ECO:0000256" key="1">
    <source>
        <dbReference type="ARBA" id="ARBA00009861"/>
    </source>
</evidence>
<evidence type="ECO:0000256" key="2">
    <source>
        <dbReference type="ARBA" id="ARBA00022679"/>
    </source>
</evidence>
<name>A0AAD3T6Y7_NEPGR</name>
<gene>
    <name evidence="4" type="ORF">Nepgr_025732</name>
</gene>
<dbReference type="Gene3D" id="3.30.559.10">
    <property type="entry name" value="Chloramphenicol acetyltransferase-like domain"/>
    <property type="match status" value="2"/>
</dbReference>
<accession>A0AAD3T6Y7</accession>
<evidence type="ECO:0000313" key="5">
    <source>
        <dbReference type="Proteomes" id="UP001279734"/>
    </source>
</evidence>
<keyword evidence="3" id="KW-0012">Acyltransferase</keyword>
<comment type="similarity">
    <text evidence="1">Belongs to the plant acyltransferase family.</text>
</comment>
<reference evidence="4" key="1">
    <citation type="submission" date="2023-05" db="EMBL/GenBank/DDBJ databases">
        <title>Nepenthes gracilis genome sequencing.</title>
        <authorList>
            <person name="Fukushima K."/>
        </authorList>
    </citation>
    <scope>NUCLEOTIDE SEQUENCE</scope>
    <source>
        <strain evidence="4">SING2019-196</strain>
    </source>
</reference>
<dbReference type="EMBL" id="BSYO01000027">
    <property type="protein sequence ID" value="GMH23889.1"/>
    <property type="molecule type" value="Genomic_DNA"/>
</dbReference>